<name>A0A8H6Y7T9_9AGAR</name>
<reference evidence="2" key="1">
    <citation type="submission" date="2020-05" db="EMBL/GenBank/DDBJ databases">
        <title>Mycena genomes resolve the evolution of fungal bioluminescence.</title>
        <authorList>
            <person name="Tsai I.J."/>
        </authorList>
    </citation>
    <scope>NUCLEOTIDE SEQUENCE</scope>
    <source>
        <strain evidence="2">CCC161011</strain>
    </source>
</reference>
<dbReference type="EMBL" id="JACAZI010000007">
    <property type="protein sequence ID" value="KAF7355878.1"/>
    <property type="molecule type" value="Genomic_DNA"/>
</dbReference>
<accession>A0A8H6Y7T9</accession>
<sequence>MHSFLEVSLTLLTLAGYALGRPINIAGESQRFWRLDVGTTQCFTARAAIATDCQALLANPPIPDWTNLAAADVPPVFNPFCSGSCCVFTDTSAVPTEDLVSAANTLMGCLEPANGLINGVTKTEKGSVCMADSTGASSCFDHSQ</sequence>
<proteinExistence type="predicted"/>
<feature type="chain" id="PRO_5034537500" evidence="1">
    <location>
        <begin position="21"/>
        <end position="144"/>
    </location>
</feature>
<dbReference type="AlphaFoldDB" id="A0A8H6Y7T9"/>
<gene>
    <name evidence="2" type="ORF">MVEN_00916400</name>
</gene>
<keyword evidence="3" id="KW-1185">Reference proteome</keyword>
<evidence type="ECO:0000256" key="1">
    <source>
        <dbReference type="SAM" id="SignalP"/>
    </source>
</evidence>
<protein>
    <submittedName>
        <fullName evidence="2">Uncharacterized protein</fullName>
    </submittedName>
</protein>
<dbReference type="Proteomes" id="UP000620124">
    <property type="component" value="Unassembled WGS sequence"/>
</dbReference>
<comment type="caution">
    <text evidence="2">The sequence shown here is derived from an EMBL/GenBank/DDBJ whole genome shotgun (WGS) entry which is preliminary data.</text>
</comment>
<feature type="signal peptide" evidence="1">
    <location>
        <begin position="1"/>
        <end position="20"/>
    </location>
</feature>
<keyword evidence="1" id="KW-0732">Signal</keyword>
<organism evidence="2 3">
    <name type="scientific">Mycena venus</name>
    <dbReference type="NCBI Taxonomy" id="2733690"/>
    <lineage>
        <taxon>Eukaryota</taxon>
        <taxon>Fungi</taxon>
        <taxon>Dikarya</taxon>
        <taxon>Basidiomycota</taxon>
        <taxon>Agaricomycotina</taxon>
        <taxon>Agaricomycetes</taxon>
        <taxon>Agaricomycetidae</taxon>
        <taxon>Agaricales</taxon>
        <taxon>Marasmiineae</taxon>
        <taxon>Mycenaceae</taxon>
        <taxon>Mycena</taxon>
    </lineage>
</organism>
<evidence type="ECO:0000313" key="3">
    <source>
        <dbReference type="Proteomes" id="UP000620124"/>
    </source>
</evidence>
<evidence type="ECO:0000313" key="2">
    <source>
        <dbReference type="EMBL" id="KAF7355878.1"/>
    </source>
</evidence>
<dbReference type="OrthoDB" id="2968762at2759"/>